<evidence type="ECO:0000313" key="4">
    <source>
        <dbReference type="Proteomes" id="UP000578531"/>
    </source>
</evidence>
<dbReference type="AlphaFoldDB" id="A0A8H6FNC0"/>
<evidence type="ECO:0000256" key="2">
    <source>
        <dbReference type="SAM" id="Phobius"/>
    </source>
</evidence>
<dbReference type="EMBL" id="JACCJC010000054">
    <property type="protein sequence ID" value="KAF6231716.1"/>
    <property type="molecule type" value="Genomic_DNA"/>
</dbReference>
<feature type="transmembrane region" description="Helical" evidence="2">
    <location>
        <begin position="160"/>
        <end position="180"/>
    </location>
</feature>
<proteinExistence type="predicted"/>
<organism evidence="3 4">
    <name type="scientific">Letharia columbiana</name>
    <dbReference type="NCBI Taxonomy" id="112416"/>
    <lineage>
        <taxon>Eukaryota</taxon>
        <taxon>Fungi</taxon>
        <taxon>Dikarya</taxon>
        <taxon>Ascomycota</taxon>
        <taxon>Pezizomycotina</taxon>
        <taxon>Lecanoromycetes</taxon>
        <taxon>OSLEUM clade</taxon>
        <taxon>Lecanoromycetidae</taxon>
        <taxon>Lecanorales</taxon>
        <taxon>Lecanorineae</taxon>
        <taxon>Parmeliaceae</taxon>
        <taxon>Letharia</taxon>
    </lineage>
</organism>
<sequence>MAIFPLPPGLAARLNIPPTYRTATEDTAPPAYIAPLNRISTFRPESIPLPPSPAPAPSTQQIPPPEYSPSVYSQQRLSHHLPDPDPAALGFPSSPRRPSAGKVEQQHAGHFKESWTDLSMRVDLEAGREGAKGEPGKRSVFRLYPPVKEGEVERLYWKRAVVALGISMVVAVVVVVAVCVGRRS</sequence>
<dbReference type="Proteomes" id="UP000578531">
    <property type="component" value="Unassembled WGS sequence"/>
</dbReference>
<keyword evidence="2" id="KW-0812">Transmembrane</keyword>
<gene>
    <name evidence="3" type="ORF">HO173_010018</name>
</gene>
<keyword evidence="2" id="KW-1133">Transmembrane helix</keyword>
<dbReference type="RefSeq" id="XP_037161148.1">
    <property type="nucleotide sequence ID" value="XM_037311904.1"/>
</dbReference>
<feature type="compositionally biased region" description="Pro residues" evidence="1">
    <location>
        <begin position="47"/>
        <end position="67"/>
    </location>
</feature>
<accession>A0A8H6FNC0</accession>
<protein>
    <submittedName>
        <fullName evidence="3">Uncharacterized protein</fullName>
    </submittedName>
</protein>
<feature type="region of interest" description="Disordered" evidence="1">
    <location>
        <begin position="43"/>
        <end position="111"/>
    </location>
</feature>
<name>A0A8H6FNC0_9LECA</name>
<reference evidence="3 4" key="1">
    <citation type="journal article" date="2020" name="Genomics">
        <title>Complete, high-quality genomes from long-read metagenomic sequencing of two wolf lichen thalli reveals enigmatic genome architecture.</title>
        <authorList>
            <person name="McKenzie S.K."/>
            <person name="Walston R.F."/>
            <person name="Allen J.L."/>
        </authorList>
    </citation>
    <scope>NUCLEOTIDE SEQUENCE [LARGE SCALE GENOMIC DNA]</scope>
    <source>
        <strain evidence="3">WasteWater2</strain>
    </source>
</reference>
<keyword evidence="4" id="KW-1185">Reference proteome</keyword>
<comment type="caution">
    <text evidence="3">The sequence shown here is derived from an EMBL/GenBank/DDBJ whole genome shotgun (WGS) entry which is preliminary data.</text>
</comment>
<evidence type="ECO:0000313" key="3">
    <source>
        <dbReference type="EMBL" id="KAF6231716.1"/>
    </source>
</evidence>
<evidence type="ECO:0000256" key="1">
    <source>
        <dbReference type="SAM" id="MobiDB-lite"/>
    </source>
</evidence>
<keyword evidence="2" id="KW-0472">Membrane</keyword>
<dbReference type="GeneID" id="59291665"/>